<keyword evidence="1" id="KW-1133">Transmembrane helix</keyword>
<evidence type="ECO:0000313" key="3">
    <source>
        <dbReference type="Proteomes" id="UP000192847"/>
    </source>
</evidence>
<proteinExistence type="predicted"/>
<comment type="caution">
    <text evidence="2">The sequence shown here is derived from an EMBL/GenBank/DDBJ whole genome shotgun (WGS) entry which is preliminary data.</text>
</comment>
<evidence type="ECO:0000256" key="1">
    <source>
        <dbReference type="SAM" id="Phobius"/>
    </source>
</evidence>
<dbReference type="EMBL" id="MVIL01001118">
    <property type="protein sequence ID" value="ORB72916.1"/>
    <property type="molecule type" value="Genomic_DNA"/>
</dbReference>
<sequence>MFVGPAVLPSEAVAIWPTWPWAKAAARRPVSSPGVFKGAFTTSPVRTAFAHAVVLASALGGAVSVAYGFD</sequence>
<keyword evidence="3" id="KW-1185">Reference proteome</keyword>
<protein>
    <submittedName>
        <fullName evidence="2">Uncharacterized protein</fullName>
    </submittedName>
</protein>
<accession>A0ABX3TBS8</accession>
<reference evidence="2 3" key="1">
    <citation type="submission" date="2017-02" db="EMBL/GenBank/DDBJ databases">
        <title>The new phylogeny of genus Mycobacterium.</title>
        <authorList>
            <person name="Tortoli E."/>
            <person name="Trovato A."/>
            <person name="Cirillo D.M."/>
        </authorList>
    </citation>
    <scope>NUCLEOTIDE SEQUENCE [LARGE SCALE GENOMIC DNA]</scope>
    <source>
        <strain evidence="2 3">CCUG 56329</strain>
    </source>
</reference>
<evidence type="ECO:0000313" key="2">
    <source>
        <dbReference type="EMBL" id="ORB72916.1"/>
    </source>
</evidence>
<feature type="transmembrane region" description="Helical" evidence="1">
    <location>
        <begin position="48"/>
        <end position="69"/>
    </location>
</feature>
<keyword evidence="1" id="KW-0472">Membrane</keyword>
<gene>
    <name evidence="2" type="ORF">BST46_31185</name>
</gene>
<name>A0ABX3TBS8_9MYCO</name>
<organism evidence="2 3">
    <name type="scientific">Mycobacterium timonense</name>
    <dbReference type="NCBI Taxonomy" id="701043"/>
    <lineage>
        <taxon>Bacteria</taxon>
        <taxon>Bacillati</taxon>
        <taxon>Actinomycetota</taxon>
        <taxon>Actinomycetes</taxon>
        <taxon>Mycobacteriales</taxon>
        <taxon>Mycobacteriaceae</taxon>
        <taxon>Mycobacterium</taxon>
        <taxon>Mycobacterium avium complex (MAC)</taxon>
    </lineage>
</organism>
<keyword evidence="1" id="KW-0812">Transmembrane</keyword>
<dbReference type="Proteomes" id="UP000192847">
    <property type="component" value="Unassembled WGS sequence"/>
</dbReference>
<dbReference type="RefSeq" id="WP_211285960.1">
    <property type="nucleotide sequence ID" value="NZ_MVIL01001118.1"/>
</dbReference>
<feature type="non-terminal residue" evidence="2">
    <location>
        <position position="70"/>
    </location>
</feature>